<gene>
    <name evidence="2" type="ORF">HNR07_003442</name>
</gene>
<accession>A0A840WKD3</accession>
<evidence type="ECO:0000313" key="3">
    <source>
        <dbReference type="Proteomes" id="UP000579647"/>
    </source>
</evidence>
<dbReference type="GO" id="GO:0003677">
    <property type="term" value="F:DNA binding"/>
    <property type="evidence" value="ECO:0007669"/>
    <property type="project" value="InterPro"/>
</dbReference>
<organism evidence="2 3">
    <name type="scientific">Nocardiopsis metallicus</name>
    <dbReference type="NCBI Taxonomy" id="179819"/>
    <lineage>
        <taxon>Bacteria</taxon>
        <taxon>Bacillati</taxon>
        <taxon>Actinomycetota</taxon>
        <taxon>Actinomycetes</taxon>
        <taxon>Streptosporangiales</taxon>
        <taxon>Nocardiopsidaceae</taxon>
        <taxon>Nocardiopsis</taxon>
    </lineage>
</organism>
<keyword evidence="3" id="KW-1185">Reference proteome</keyword>
<dbReference type="SUPFAM" id="SSF47413">
    <property type="entry name" value="lambda repressor-like DNA-binding domains"/>
    <property type="match status" value="1"/>
</dbReference>
<name>A0A840WKD3_9ACTN</name>
<feature type="domain" description="HTH cro/C1-type" evidence="1">
    <location>
        <begin position="19"/>
        <end position="73"/>
    </location>
</feature>
<dbReference type="CDD" id="cd00093">
    <property type="entry name" value="HTH_XRE"/>
    <property type="match status" value="1"/>
</dbReference>
<dbReference type="Gene3D" id="1.10.260.40">
    <property type="entry name" value="lambda repressor-like DNA-binding domains"/>
    <property type="match status" value="1"/>
</dbReference>
<dbReference type="InterPro" id="IPR001387">
    <property type="entry name" value="Cro/C1-type_HTH"/>
</dbReference>
<dbReference type="PROSITE" id="PS50943">
    <property type="entry name" value="HTH_CROC1"/>
    <property type="match status" value="1"/>
</dbReference>
<dbReference type="InterPro" id="IPR010982">
    <property type="entry name" value="Lambda_DNA-bd_dom_sf"/>
</dbReference>
<dbReference type="EMBL" id="JACHDO010000001">
    <property type="protein sequence ID" value="MBB5492305.1"/>
    <property type="molecule type" value="Genomic_DNA"/>
</dbReference>
<dbReference type="InterPro" id="IPR043917">
    <property type="entry name" value="DUF5753"/>
</dbReference>
<dbReference type="RefSeq" id="WP_184365797.1">
    <property type="nucleotide sequence ID" value="NZ_BAAAKM010000168.1"/>
</dbReference>
<comment type="caution">
    <text evidence="2">The sequence shown here is derived from an EMBL/GenBank/DDBJ whole genome shotgun (WGS) entry which is preliminary data.</text>
</comment>
<dbReference type="Pfam" id="PF19054">
    <property type="entry name" value="DUF5753"/>
    <property type="match status" value="1"/>
</dbReference>
<reference evidence="2 3" key="1">
    <citation type="submission" date="2020-08" db="EMBL/GenBank/DDBJ databases">
        <title>Sequencing the genomes of 1000 actinobacteria strains.</title>
        <authorList>
            <person name="Klenk H.-P."/>
        </authorList>
    </citation>
    <scope>NUCLEOTIDE SEQUENCE [LARGE SCALE GENOMIC DNA]</scope>
    <source>
        <strain evidence="2 3">DSM 44598</strain>
    </source>
</reference>
<proteinExistence type="predicted"/>
<sequence>MTLEPEHADRQRGELADALRRLRRAAGLTGASLAARTGMSQAKVSKIENNRIRPSVVDVERILTALGVSTTGEDGTRLLELARVANSDYQGFRTALQRGLGELQRDLSAIESAASTVRFFLPCMITGLLQTPEYARQTLTHPLVNRGAEWQSALARRLERQQILYRPGKQFVFVLTEAALRWPLCPPAVMALQMDRIASLSELAGVDIRIVPAHPAVPSGPLNGFTLYDDRLVTVEVFTGELALRDPKDISYSREIFDFFHEHALSGEKCRSFLGELAREFRSRAQADIP</sequence>
<dbReference type="SMART" id="SM00530">
    <property type="entry name" value="HTH_XRE"/>
    <property type="match status" value="1"/>
</dbReference>
<evidence type="ECO:0000313" key="2">
    <source>
        <dbReference type="EMBL" id="MBB5492305.1"/>
    </source>
</evidence>
<dbReference type="Proteomes" id="UP000579647">
    <property type="component" value="Unassembled WGS sequence"/>
</dbReference>
<protein>
    <submittedName>
        <fullName evidence="2">Transcriptional regulator with XRE-family HTH domain</fullName>
    </submittedName>
</protein>
<dbReference type="Pfam" id="PF13560">
    <property type="entry name" value="HTH_31"/>
    <property type="match status" value="1"/>
</dbReference>
<dbReference type="AlphaFoldDB" id="A0A840WKD3"/>
<evidence type="ECO:0000259" key="1">
    <source>
        <dbReference type="PROSITE" id="PS50943"/>
    </source>
</evidence>